<protein>
    <recommendedName>
        <fullName evidence="3">F-box domain-containing protein</fullName>
    </recommendedName>
</protein>
<reference evidence="1 2" key="1">
    <citation type="submission" date="2018-06" db="EMBL/GenBank/DDBJ databases">
        <title>Comparative genomics reveals the genomic features of Rhizophagus irregularis, R. cerebriforme, R. diaphanum and Gigaspora rosea, and their symbiotic lifestyle signature.</title>
        <authorList>
            <person name="Morin E."/>
            <person name="San Clemente H."/>
            <person name="Chen E.C.H."/>
            <person name="De La Providencia I."/>
            <person name="Hainaut M."/>
            <person name="Kuo A."/>
            <person name="Kohler A."/>
            <person name="Murat C."/>
            <person name="Tang N."/>
            <person name="Roy S."/>
            <person name="Loubradou J."/>
            <person name="Henrissat B."/>
            <person name="Grigoriev I.V."/>
            <person name="Corradi N."/>
            <person name="Roux C."/>
            <person name="Martin F.M."/>
        </authorList>
    </citation>
    <scope>NUCLEOTIDE SEQUENCE [LARGE SCALE GENOMIC DNA]</scope>
    <source>
        <strain evidence="1 2">DAOM 194757</strain>
    </source>
</reference>
<dbReference type="Gene3D" id="3.80.10.10">
    <property type="entry name" value="Ribonuclease Inhibitor"/>
    <property type="match status" value="1"/>
</dbReference>
<organism evidence="1 2">
    <name type="scientific">Gigaspora rosea</name>
    <dbReference type="NCBI Taxonomy" id="44941"/>
    <lineage>
        <taxon>Eukaryota</taxon>
        <taxon>Fungi</taxon>
        <taxon>Fungi incertae sedis</taxon>
        <taxon>Mucoromycota</taxon>
        <taxon>Glomeromycotina</taxon>
        <taxon>Glomeromycetes</taxon>
        <taxon>Diversisporales</taxon>
        <taxon>Gigasporaceae</taxon>
        <taxon>Gigaspora</taxon>
    </lineage>
</organism>
<dbReference type="EMBL" id="QKWP01000039">
    <property type="protein sequence ID" value="RIB29367.1"/>
    <property type="molecule type" value="Genomic_DNA"/>
</dbReference>
<dbReference type="OrthoDB" id="10359410at2759"/>
<dbReference type="SUPFAM" id="SSF52047">
    <property type="entry name" value="RNI-like"/>
    <property type="match status" value="1"/>
</dbReference>
<gene>
    <name evidence="1" type="ORF">C2G38_2238911</name>
</gene>
<dbReference type="Proteomes" id="UP000266673">
    <property type="component" value="Unassembled WGS sequence"/>
</dbReference>
<comment type="caution">
    <text evidence="1">The sequence shown here is derived from an EMBL/GenBank/DDBJ whole genome shotgun (WGS) entry which is preliminary data.</text>
</comment>
<evidence type="ECO:0000313" key="1">
    <source>
        <dbReference type="EMBL" id="RIB29367.1"/>
    </source>
</evidence>
<keyword evidence="2" id="KW-1185">Reference proteome</keyword>
<evidence type="ECO:0000313" key="2">
    <source>
        <dbReference type="Proteomes" id="UP000266673"/>
    </source>
</evidence>
<sequence>MPEGYPFSFNKKPLFISKYFSSLGEDEKLILKEECGINEISKTLFNYARFLKVLDLFLLERQVKKWINLELVNSESFYDDPKYHINNSLFKLFIECGATLRKLDLDDNIESAITLLRALAKHATKISTLIIDGFDPYYYEMQLVHVLINVIKSQEQLRLFSFTGYDYPKEFYGIISALDSQKNSLQEVRVEHCAFNAEFNVLNNCKNLETFYIRCCDTKLSNILDCKISTLKIIDEPYDAQPIALILEKSGLLLQRLSIEASIIDEIIWEESVLLEAIKSFCPNITYLNINYFEFSTQLVKLIGNLQKLQFLSLMCFVYGIPEEELKIRVIQFAEILPLTLQYFDLGDNWLEPYIDVLFNHCNSPLKKILIYRLGEEKNTKALIEFCIRTRTLNYVGVESNLVLDDNIRKEVEAYVALVPYERIVVDC</sequence>
<accession>A0A397W712</accession>
<proteinExistence type="predicted"/>
<dbReference type="InterPro" id="IPR032675">
    <property type="entry name" value="LRR_dom_sf"/>
</dbReference>
<dbReference type="AlphaFoldDB" id="A0A397W712"/>
<evidence type="ECO:0008006" key="3">
    <source>
        <dbReference type="Google" id="ProtNLM"/>
    </source>
</evidence>
<name>A0A397W712_9GLOM</name>